<reference evidence="2" key="1">
    <citation type="submission" date="2021-06" db="EMBL/GenBank/DDBJ databases">
        <authorList>
            <person name="Arsene-Ploetze F."/>
        </authorList>
    </citation>
    <scope>NUCLEOTIDE SEQUENCE</scope>
    <source>
        <strain evidence="2">SBRY1</strain>
    </source>
</reference>
<evidence type="ECO:0000313" key="3">
    <source>
        <dbReference type="Proteomes" id="UP001153328"/>
    </source>
</evidence>
<comment type="caution">
    <text evidence="2">The sequence shown here is derived from an EMBL/GenBank/DDBJ whole genome shotgun (WGS) entry which is preliminary data.</text>
</comment>
<proteinExistence type="predicted"/>
<dbReference type="Proteomes" id="UP001153328">
    <property type="component" value="Unassembled WGS sequence"/>
</dbReference>
<name>A0A9W4ECN1_9ACTN</name>
<dbReference type="AlphaFoldDB" id="A0A9W4ECN1"/>
<accession>A0A9W4ECN1</accession>
<protein>
    <submittedName>
        <fullName evidence="2">Uncharacterized protein</fullName>
    </submittedName>
</protein>
<keyword evidence="3" id="KW-1185">Reference proteome</keyword>
<gene>
    <name evidence="2" type="ORF">SBRY_100025</name>
</gene>
<evidence type="ECO:0000256" key="1">
    <source>
        <dbReference type="SAM" id="MobiDB-lite"/>
    </source>
</evidence>
<evidence type="ECO:0000313" key="2">
    <source>
        <dbReference type="EMBL" id="CAG7612471.1"/>
    </source>
</evidence>
<feature type="compositionally biased region" description="Pro residues" evidence="1">
    <location>
        <begin position="43"/>
        <end position="54"/>
    </location>
</feature>
<dbReference type="EMBL" id="CAJVAX010000002">
    <property type="protein sequence ID" value="CAG7612471.1"/>
    <property type="molecule type" value="Genomic_DNA"/>
</dbReference>
<feature type="region of interest" description="Disordered" evidence="1">
    <location>
        <begin position="1"/>
        <end position="62"/>
    </location>
</feature>
<sequence>MSVAQLLLRGGVGGSRMCVTGHNGMSVTGNTRRRQGTARQRPPRGPPARQPPQAPGQVESCP</sequence>
<organism evidence="2 3">
    <name type="scientific">Actinacidiphila bryophytorum</name>
    <dbReference type="NCBI Taxonomy" id="1436133"/>
    <lineage>
        <taxon>Bacteria</taxon>
        <taxon>Bacillati</taxon>
        <taxon>Actinomycetota</taxon>
        <taxon>Actinomycetes</taxon>
        <taxon>Kitasatosporales</taxon>
        <taxon>Streptomycetaceae</taxon>
        <taxon>Actinacidiphila</taxon>
    </lineage>
</organism>